<dbReference type="EMBL" id="CADIJO010000005">
    <property type="protein sequence ID" value="CAB3686482.1"/>
    <property type="molecule type" value="Genomic_DNA"/>
</dbReference>
<reference evidence="1 2" key="1">
    <citation type="submission" date="2020-04" db="EMBL/GenBank/DDBJ databases">
        <authorList>
            <person name="De Canck E."/>
        </authorList>
    </citation>
    <scope>NUCLEOTIDE SEQUENCE [LARGE SCALE GENOMIC DNA]</scope>
    <source>
        <strain evidence="1 2">LMG 3458</strain>
    </source>
</reference>
<organism evidence="1 2">
    <name type="scientific">Achromobacter deleyi</name>
    <dbReference type="NCBI Taxonomy" id="1353891"/>
    <lineage>
        <taxon>Bacteria</taxon>
        <taxon>Pseudomonadati</taxon>
        <taxon>Pseudomonadota</taxon>
        <taxon>Betaproteobacteria</taxon>
        <taxon>Burkholderiales</taxon>
        <taxon>Alcaligenaceae</taxon>
        <taxon>Achromobacter</taxon>
    </lineage>
</organism>
<accession>A0A6S6ZLN7</accession>
<proteinExistence type="predicted"/>
<gene>
    <name evidence="1" type="ORF">LMG3458_01896</name>
</gene>
<evidence type="ECO:0000313" key="1">
    <source>
        <dbReference type="EMBL" id="CAB3686482.1"/>
    </source>
</evidence>
<sequence>MWEPHPWDLDDPAASLQRQGFEARAGVPVDWQRIAYDDLPPAGLFGLTRDELISADAVCHATLQGEHWLLIQLVWHGFPDPPEWGLWTRPQDAADVPWQPWGFFDPAPPAWRLPPEPVRSRASVRD</sequence>
<name>A0A6S6ZLN7_9BURK</name>
<protein>
    <submittedName>
        <fullName evidence="1">Uncharacterized protein</fullName>
    </submittedName>
</protein>
<dbReference type="RefSeq" id="WP_175192557.1">
    <property type="nucleotide sequence ID" value="NZ_CADIJO010000005.1"/>
</dbReference>
<evidence type="ECO:0000313" key="2">
    <source>
        <dbReference type="Proteomes" id="UP000494111"/>
    </source>
</evidence>
<dbReference type="AlphaFoldDB" id="A0A6S6ZLN7"/>
<dbReference type="Proteomes" id="UP000494111">
    <property type="component" value="Unassembled WGS sequence"/>
</dbReference>